<sequence>MPVQTLPVTSSLSAQQALLNRLFLSQMLQFADVVPTRGAFGGGAGEEQFASFLREEYAARLAERVQLLPDILPDRTAPAAAGR</sequence>
<organism evidence="1 2">
    <name type="scientific">Alloyangia pacifica</name>
    <dbReference type="NCBI Taxonomy" id="311180"/>
    <lineage>
        <taxon>Bacteria</taxon>
        <taxon>Pseudomonadati</taxon>
        <taxon>Pseudomonadota</taxon>
        <taxon>Alphaproteobacteria</taxon>
        <taxon>Rhodobacterales</taxon>
        <taxon>Roseobacteraceae</taxon>
        <taxon>Alloyangia</taxon>
    </lineage>
</organism>
<dbReference type="AlphaFoldDB" id="A0A1I6U081"/>
<dbReference type="Proteomes" id="UP000199392">
    <property type="component" value="Unassembled WGS sequence"/>
</dbReference>
<accession>A0A1I6U081</accession>
<dbReference type="OrthoDB" id="7690273at2"/>
<dbReference type="RefSeq" id="WP_092425572.1">
    <property type="nucleotide sequence ID" value="NZ_FNCL01000007.1"/>
</dbReference>
<name>A0A1I6U081_9RHOB</name>
<reference evidence="2" key="1">
    <citation type="submission" date="2016-10" db="EMBL/GenBank/DDBJ databases">
        <authorList>
            <person name="Varghese N."/>
            <person name="Submissions S."/>
        </authorList>
    </citation>
    <scope>NUCLEOTIDE SEQUENCE [LARGE SCALE GENOMIC DNA]</scope>
    <source>
        <strain evidence="2">DSM 26894</strain>
    </source>
</reference>
<dbReference type="EMBL" id="FOZW01000007">
    <property type="protein sequence ID" value="SFS94794.1"/>
    <property type="molecule type" value="Genomic_DNA"/>
</dbReference>
<evidence type="ECO:0008006" key="3">
    <source>
        <dbReference type="Google" id="ProtNLM"/>
    </source>
</evidence>
<evidence type="ECO:0000313" key="1">
    <source>
        <dbReference type="EMBL" id="SFS94794.1"/>
    </source>
</evidence>
<dbReference type="STRING" id="311180.SAMN04488050_10716"/>
<gene>
    <name evidence="1" type="ORF">SAMN04488050_10716</name>
</gene>
<proteinExistence type="predicted"/>
<protein>
    <recommendedName>
        <fullName evidence="3">Flagellar protein FlgJ N-terminal domain-containing protein</fullName>
    </recommendedName>
</protein>
<keyword evidence="2" id="KW-1185">Reference proteome</keyword>
<evidence type="ECO:0000313" key="2">
    <source>
        <dbReference type="Proteomes" id="UP000199392"/>
    </source>
</evidence>